<proteinExistence type="predicted"/>
<evidence type="ECO:0000313" key="6">
    <source>
        <dbReference type="Proteomes" id="UP001320876"/>
    </source>
</evidence>
<keyword evidence="2" id="KW-0677">Repeat</keyword>
<dbReference type="InterPro" id="IPR036322">
    <property type="entry name" value="WD40_repeat_dom_sf"/>
</dbReference>
<reference evidence="5 6" key="1">
    <citation type="submission" date="2022-10" db="EMBL/GenBank/DDBJ databases">
        <title>Luteolibacter arcticus strain CCTCC AB 2014275, whole genome shotgun sequencing project.</title>
        <authorList>
            <person name="Zhao G."/>
            <person name="Shen L."/>
        </authorList>
    </citation>
    <scope>NUCLEOTIDE SEQUENCE [LARGE SCALE GENOMIC DNA]</scope>
    <source>
        <strain evidence="5 6">CCTCC AB 2014275</strain>
    </source>
</reference>
<dbReference type="PANTHER" id="PTHR19848">
    <property type="entry name" value="WD40 REPEAT PROTEIN"/>
    <property type="match status" value="1"/>
</dbReference>
<evidence type="ECO:0000313" key="5">
    <source>
        <dbReference type="EMBL" id="MCW1925757.1"/>
    </source>
</evidence>
<feature type="repeat" description="WD" evidence="3">
    <location>
        <begin position="239"/>
        <end position="268"/>
    </location>
</feature>
<dbReference type="PROSITE" id="PS51257">
    <property type="entry name" value="PROKAR_LIPOPROTEIN"/>
    <property type="match status" value="1"/>
</dbReference>
<comment type="caution">
    <text evidence="5">The sequence shown here is derived from an EMBL/GenBank/DDBJ whole genome shotgun (WGS) entry which is preliminary data.</text>
</comment>
<name>A0ABT3GQH2_9BACT</name>
<accession>A0ABT3GQH2</accession>
<dbReference type="Proteomes" id="UP001320876">
    <property type="component" value="Unassembled WGS sequence"/>
</dbReference>
<keyword evidence="4" id="KW-0732">Signal</keyword>
<feature type="chain" id="PRO_5046507113" evidence="4">
    <location>
        <begin position="25"/>
        <end position="322"/>
    </location>
</feature>
<dbReference type="Pfam" id="PF00400">
    <property type="entry name" value="WD40"/>
    <property type="match status" value="6"/>
</dbReference>
<dbReference type="PROSITE" id="PS50294">
    <property type="entry name" value="WD_REPEATS_REGION"/>
    <property type="match status" value="1"/>
</dbReference>
<feature type="repeat" description="WD" evidence="3">
    <location>
        <begin position="152"/>
        <end position="193"/>
    </location>
</feature>
<evidence type="ECO:0000256" key="4">
    <source>
        <dbReference type="SAM" id="SignalP"/>
    </source>
</evidence>
<dbReference type="SUPFAM" id="SSF50978">
    <property type="entry name" value="WD40 repeat-like"/>
    <property type="match status" value="1"/>
</dbReference>
<keyword evidence="1 3" id="KW-0853">WD repeat</keyword>
<keyword evidence="6" id="KW-1185">Reference proteome</keyword>
<organism evidence="5 6">
    <name type="scientific">Luteolibacter arcticus</name>
    <dbReference type="NCBI Taxonomy" id="1581411"/>
    <lineage>
        <taxon>Bacteria</taxon>
        <taxon>Pseudomonadati</taxon>
        <taxon>Verrucomicrobiota</taxon>
        <taxon>Verrucomicrobiia</taxon>
        <taxon>Verrucomicrobiales</taxon>
        <taxon>Verrucomicrobiaceae</taxon>
        <taxon>Luteolibacter</taxon>
    </lineage>
</organism>
<dbReference type="SMART" id="SM00320">
    <property type="entry name" value="WD40"/>
    <property type="match status" value="6"/>
</dbReference>
<dbReference type="PRINTS" id="PR00320">
    <property type="entry name" value="GPROTEINBRPT"/>
</dbReference>
<evidence type="ECO:0000256" key="3">
    <source>
        <dbReference type="PROSITE-ProRule" id="PRU00221"/>
    </source>
</evidence>
<dbReference type="InterPro" id="IPR020472">
    <property type="entry name" value="WD40_PAC1"/>
</dbReference>
<dbReference type="InterPro" id="IPR015943">
    <property type="entry name" value="WD40/YVTN_repeat-like_dom_sf"/>
</dbReference>
<dbReference type="Gene3D" id="2.130.10.10">
    <property type="entry name" value="YVTN repeat-like/Quinoprotein amine dehydrogenase"/>
    <property type="match status" value="2"/>
</dbReference>
<feature type="repeat" description="WD" evidence="3">
    <location>
        <begin position="194"/>
        <end position="238"/>
    </location>
</feature>
<dbReference type="InterPro" id="IPR001680">
    <property type="entry name" value="WD40_rpt"/>
</dbReference>
<dbReference type="EMBL" id="JAPDDT010000017">
    <property type="protein sequence ID" value="MCW1925757.1"/>
    <property type="molecule type" value="Genomic_DNA"/>
</dbReference>
<protein>
    <submittedName>
        <fullName evidence="5">WD40 repeat domain-containing protein</fullName>
    </submittedName>
</protein>
<evidence type="ECO:0000256" key="2">
    <source>
        <dbReference type="ARBA" id="ARBA00022737"/>
    </source>
</evidence>
<feature type="signal peptide" evidence="4">
    <location>
        <begin position="1"/>
        <end position="24"/>
    </location>
</feature>
<feature type="repeat" description="WD" evidence="3">
    <location>
        <begin position="107"/>
        <end position="140"/>
    </location>
</feature>
<dbReference type="CDD" id="cd00200">
    <property type="entry name" value="WD40"/>
    <property type="match status" value="1"/>
</dbReference>
<dbReference type="RefSeq" id="WP_264489864.1">
    <property type="nucleotide sequence ID" value="NZ_JAPDDT010000017.1"/>
</dbReference>
<dbReference type="PROSITE" id="PS50082">
    <property type="entry name" value="WD_REPEATS_2"/>
    <property type="match status" value="4"/>
</dbReference>
<evidence type="ECO:0000256" key="1">
    <source>
        <dbReference type="ARBA" id="ARBA00022574"/>
    </source>
</evidence>
<dbReference type="PANTHER" id="PTHR19848:SF8">
    <property type="entry name" value="F-BOX AND WD REPEAT DOMAIN CONTAINING 7"/>
    <property type="match status" value="1"/>
</dbReference>
<gene>
    <name evidence="5" type="ORF">OKA05_24580</name>
</gene>
<sequence length="322" mass="33716">MRSAVRCMMAGVLAWMGGCLTLPAVPVTALVYSPDGSALVNNGDRAIEVRSPKDATVQRRIECPLPRVAALAFSPDGHWLVAAGGEPGVRGEAVLFSWPEGVLKHRFGKHEDLIMGVAIDLAAKRLVTASADHSAKVWSLGDGVAPAESLILTGHSAPVLAVAFSPGDGSIVSASADRSLKVWSAADGKLLRSLGHHTEAVHALAFRPSREGPATCASAGDDRTVRVWQPEIGRMVRIVRNHDGPLLALAWSPDGRHLFSAGHEGLIRRIDGDSDGDSDGIGKEWGSGADWIYALGVSPDGSTLAAGDWTGGVKLHPLPPAE</sequence>